<sequence length="339" mass="38857">MPRKSRNKRSGPKRLEQKADNHDLEPVSQHLAQEASKSELRSDDAVAAPHLPNELKWEIIGFAIEQAKASAKPASWTLESTCREYMGDPRTQLLIDTWSNREARRVAKDRFKHFLNILHINSYCRQLAEKALRPFKFPCQGTPNPFTWVLPRVDTFFLPPGHYTDAVWTMLYAPKAECSKLWAKVENVAFCVEDRSVSMEIRAPQFHALAQLPNLKTLELDYESIKFEIELGDENIKNQSNYVHLDYKNGANWGIFGGPRTMNFFNDLKDRDVRVTISVKSQRCLLQSHAAVIKVCSQAVTCDTNGWTIVRRKKERRHGRASKTERQHLTGDTSPPISV</sequence>
<evidence type="ECO:0000256" key="1">
    <source>
        <dbReference type="SAM" id="MobiDB-lite"/>
    </source>
</evidence>
<evidence type="ECO:0000313" key="2">
    <source>
        <dbReference type="EMBL" id="KAK1849037.1"/>
    </source>
</evidence>
<keyword evidence="3" id="KW-1185">Reference proteome</keyword>
<accession>A0AAD9ALK3</accession>
<feature type="compositionally biased region" description="Polar residues" evidence="1">
    <location>
        <begin position="330"/>
        <end position="339"/>
    </location>
</feature>
<feature type="region of interest" description="Disordered" evidence="1">
    <location>
        <begin position="1"/>
        <end position="43"/>
    </location>
</feature>
<protein>
    <submittedName>
        <fullName evidence="2">Uncharacterized protein</fullName>
    </submittedName>
</protein>
<proteinExistence type="predicted"/>
<feature type="compositionally biased region" description="Basic residues" evidence="1">
    <location>
        <begin position="1"/>
        <end position="12"/>
    </location>
</feature>
<dbReference type="Proteomes" id="UP001243330">
    <property type="component" value="Unassembled WGS sequence"/>
</dbReference>
<dbReference type="EMBL" id="JAQOWY010000154">
    <property type="protein sequence ID" value="KAK1849037.1"/>
    <property type="molecule type" value="Genomic_DNA"/>
</dbReference>
<feature type="compositionally biased region" description="Basic and acidic residues" evidence="1">
    <location>
        <begin position="13"/>
        <end position="25"/>
    </location>
</feature>
<dbReference type="AlphaFoldDB" id="A0AAD9ALK3"/>
<name>A0AAD9ALK3_9PEZI</name>
<organism evidence="2 3">
    <name type="scientific">Colletotrichum chrysophilum</name>
    <dbReference type="NCBI Taxonomy" id="1836956"/>
    <lineage>
        <taxon>Eukaryota</taxon>
        <taxon>Fungi</taxon>
        <taxon>Dikarya</taxon>
        <taxon>Ascomycota</taxon>
        <taxon>Pezizomycotina</taxon>
        <taxon>Sordariomycetes</taxon>
        <taxon>Hypocreomycetidae</taxon>
        <taxon>Glomerellales</taxon>
        <taxon>Glomerellaceae</taxon>
        <taxon>Colletotrichum</taxon>
        <taxon>Colletotrichum gloeosporioides species complex</taxon>
    </lineage>
</organism>
<feature type="region of interest" description="Disordered" evidence="1">
    <location>
        <begin position="313"/>
        <end position="339"/>
    </location>
</feature>
<gene>
    <name evidence="2" type="ORF">CCHR01_08303</name>
</gene>
<comment type="caution">
    <text evidence="2">The sequence shown here is derived from an EMBL/GenBank/DDBJ whole genome shotgun (WGS) entry which is preliminary data.</text>
</comment>
<reference evidence="2" key="1">
    <citation type="submission" date="2023-01" db="EMBL/GenBank/DDBJ databases">
        <title>Colletotrichum chrysophilum M932 genome sequence.</title>
        <authorList>
            <person name="Baroncelli R."/>
        </authorList>
    </citation>
    <scope>NUCLEOTIDE SEQUENCE</scope>
    <source>
        <strain evidence="2">M932</strain>
    </source>
</reference>
<evidence type="ECO:0000313" key="3">
    <source>
        <dbReference type="Proteomes" id="UP001243330"/>
    </source>
</evidence>